<dbReference type="GeneID" id="37135412"/>
<dbReference type="OrthoDB" id="4487374at2759"/>
<feature type="region of interest" description="Disordered" evidence="1">
    <location>
        <begin position="77"/>
        <end position="99"/>
    </location>
</feature>
<proteinExistence type="predicted"/>
<dbReference type="Proteomes" id="UP000248340">
    <property type="component" value="Unassembled WGS sequence"/>
</dbReference>
<evidence type="ECO:0000256" key="2">
    <source>
        <dbReference type="SAM" id="Phobius"/>
    </source>
</evidence>
<protein>
    <submittedName>
        <fullName evidence="3">Uncharacterized protein</fullName>
    </submittedName>
</protein>
<name>A0A319CXH1_9EURO</name>
<evidence type="ECO:0000313" key="3">
    <source>
        <dbReference type="EMBL" id="PYH87117.1"/>
    </source>
</evidence>
<dbReference type="VEuPathDB" id="FungiDB:BO82DRAFT_3193"/>
<dbReference type="RefSeq" id="XP_025497317.1">
    <property type="nucleotide sequence ID" value="XM_025632671.1"/>
</dbReference>
<gene>
    <name evidence="3" type="ORF">BO82DRAFT_3193</name>
</gene>
<organism evidence="3 4">
    <name type="scientific">Aspergillus uvarum CBS 121591</name>
    <dbReference type="NCBI Taxonomy" id="1448315"/>
    <lineage>
        <taxon>Eukaryota</taxon>
        <taxon>Fungi</taxon>
        <taxon>Dikarya</taxon>
        <taxon>Ascomycota</taxon>
        <taxon>Pezizomycotina</taxon>
        <taxon>Eurotiomycetes</taxon>
        <taxon>Eurotiomycetidae</taxon>
        <taxon>Eurotiales</taxon>
        <taxon>Aspergillaceae</taxon>
        <taxon>Aspergillus</taxon>
        <taxon>Aspergillus subgen. Circumdati</taxon>
    </lineage>
</organism>
<keyword evidence="2" id="KW-0472">Membrane</keyword>
<keyword evidence="4" id="KW-1185">Reference proteome</keyword>
<dbReference type="AlphaFoldDB" id="A0A319CXH1"/>
<dbReference type="EMBL" id="KZ821674">
    <property type="protein sequence ID" value="PYH87117.1"/>
    <property type="molecule type" value="Genomic_DNA"/>
</dbReference>
<evidence type="ECO:0000313" key="4">
    <source>
        <dbReference type="Proteomes" id="UP000248340"/>
    </source>
</evidence>
<feature type="transmembrane region" description="Helical" evidence="2">
    <location>
        <begin position="28"/>
        <end position="47"/>
    </location>
</feature>
<feature type="compositionally biased region" description="Polar residues" evidence="1">
    <location>
        <begin position="90"/>
        <end position="99"/>
    </location>
</feature>
<keyword evidence="2" id="KW-1133">Transmembrane helix</keyword>
<keyword evidence="2" id="KW-0812">Transmembrane</keyword>
<reference evidence="3 4" key="1">
    <citation type="submission" date="2016-12" db="EMBL/GenBank/DDBJ databases">
        <title>The genomes of Aspergillus section Nigri reveals drivers in fungal speciation.</title>
        <authorList>
            <consortium name="DOE Joint Genome Institute"/>
            <person name="Vesth T.C."/>
            <person name="Nybo J."/>
            <person name="Theobald S."/>
            <person name="Brandl J."/>
            <person name="Frisvad J.C."/>
            <person name="Nielsen K.F."/>
            <person name="Lyhne E.K."/>
            <person name="Kogle M.E."/>
            <person name="Kuo A."/>
            <person name="Riley R."/>
            <person name="Clum A."/>
            <person name="Nolan M."/>
            <person name="Lipzen A."/>
            <person name="Salamov A."/>
            <person name="Henrissat B."/>
            <person name="Wiebenga A."/>
            <person name="De Vries R.P."/>
            <person name="Grigoriev I.V."/>
            <person name="Mortensen U.H."/>
            <person name="Andersen M.R."/>
            <person name="Baker S.E."/>
        </authorList>
    </citation>
    <scope>NUCLEOTIDE SEQUENCE [LARGE SCALE GENOMIC DNA]</scope>
    <source>
        <strain evidence="3 4">CBS 121591</strain>
    </source>
</reference>
<sequence>MLHTKARMSMRGARPSGSLRAAKKNLKYSVASIVGVVGSTFVIWRYFQWAKGKASEEPYKYGRPAVVSENDVECMKGKEGKHSARAPHNALTSPWPSRD</sequence>
<accession>A0A319CXH1</accession>
<evidence type="ECO:0000256" key="1">
    <source>
        <dbReference type="SAM" id="MobiDB-lite"/>
    </source>
</evidence>